<evidence type="ECO:0008006" key="5">
    <source>
        <dbReference type="Google" id="ProtNLM"/>
    </source>
</evidence>
<feature type="signal peptide" evidence="2">
    <location>
        <begin position="1"/>
        <end position="21"/>
    </location>
</feature>
<evidence type="ECO:0000256" key="2">
    <source>
        <dbReference type="SAM" id="SignalP"/>
    </source>
</evidence>
<name>A0ABR4AU35_9LECA</name>
<dbReference type="EMBL" id="JBEFKJ010000001">
    <property type="protein sequence ID" value="KAL2048377.1"/>
    <property type="molecule type" value="Genomic_DNA"/>
</dbReference>
<sequence length="253" mass="24825">MHNPTMLPLTLLAIILPTIHAITLSSFQAIDGFSTACVNAYNTPLSGCTASDFSSGQCSTTCITFLDSLTNVLNAVCQGSSAYPNTLVGAFFQGEGTATLCPNVVGQESGGAKGSAPTGTEGLPSSTSSYTQSTVKAMTSTIIATRSVSASTSSTASVVATTTSVVIVSATVVPNAPPHLLTTASSKSTSPTSTPSSSSSSSSSALTSSGSGGGGNGGGTILDVGSSSACHNARIEAGVLSLLAGLAGLVWLL</sequence>
<organism evidence="3 4">
    <name type="scientific">Stereocaulon virgatum</name>
    <dbReference type="NCBI Taxonomy" id="373712"/>
    <lineage>
        <taxon>Eukaryota</taxon>
        <taxon>Fungi</taxon>
        <taxon>Dikarya</taxon>
        <taxon>Ascomycota</taxon>
        <taxon>Pezizomycotina</taxon>
        <taxon>Lecanoromycetes</taxon>
        <taxon>OSLEUM clade</taxon>
        <taxon>Lecanoromycetidae</taxon>
        <taxon>Lecanorales</taxon>
        <taxon>Lecanorineae</taxon>
        <taxon>Stereocaulaceae</taxon>
        <taxon>Stereocaulon</taxon>
    </lineage>
</organism>
<keyword evidence="4" id="KW-1185">Reference proteome</keyword>
<evidence type="ECO:0000313" key="4">
    <source>
        <dbReference type="Proteomes" id="UP001590950"/>
    </source>
</evidence>
<feature type="region of interest" description="Disordered" evidence="1">
    <location>
        <begin position="109"/>
        <end position="130"/>
    </location>
</feature>
<feature type="region of interest" description="Disordered" evidence="1">
    <location>
        <begin position="181"/>
        <end position="219"/>
    </location>
</feature>
<dbReference type="Proteomes" id="UP001590950">
    <property type="component" value="Unassembled WGS sequence"/>
</dbReference>
<keyword evidence="2" id="KW-0732">Signal</keyword>
<gene>
    <name evidence="3" type="ORF">N7G274_000288</name>
</gene>
<evidence type="ECO:0000256" key="1">
    <source>
        <dbReference type="SAM" id="MobiDB-lite"/>
    </source>
</evidence>
<accession>A0ABR4AU35</accession>
<reference evidence="3 4" key="1">
    <citation type="submission" date="2024-09" db="EMBL/GenBank/DDBJ databases">
        <title>Rethinking Asexuality: The Enigmatic Case of Functional Sexual Genes in Lepraria (Stereocaulaceae).</title>
        <authorList>
            <person name="Doellman M."/>
            <person name="Sun Y."/>
            <person name="Barcenas-Pena A."/>
            <person name="Lumbsch H.T."/>
            <person name="Grewe F."/>
        </authorList>
    </citation>
    <scope>NUCLEOTIDE SEQUENCE [LARGE SCALE GENOMIC DNA]</scope>
    <source>
        <strain evidence="3 4">Mercado 3170</strain>
    </source>
</reference>
<protein>
    <recommendedName>
        <fullName evidence="5">Extracellular membrane protein CFEM domain-containing protein</fullName>
    </recommendedName>
</protein>
<feature type="compositionally biased region" description="Low complexity" evidence="1">
    <location>
        <begin position="182"/>
        <end position="209"/>
    </location>
</feature>
<proteinExistence type="predicted"/>
<evidence type="ECO:0000313" key="3">
    <source>
        <dbReference type="EMBL" id="KAL2048377.1"/>
    </source>
</evidence>
<feature type="chain" id="PRO_5046224482" description="Extracellular membrane protein CFEM domain-containing protein" evidence="2">
    <location>
        <begin position="22"/>
        <end position="253"/>
    </location>
</feature>
<feature type="compositionally biased region" description="Gly residues" evidence="1">
    <location>
        <begin position="210"/>
        <end position="219"/>
    </location>
</feature>
<comment type="caution">
    <text evidence="3">The sequence shown here is derived from an EMBL/GenBank/DDBJ whole genome shotgun (WGS) entry which is preliminary data.</text>
</comment>